<keyword evidence="1" id="KW-0808">Transferase</keyword>
<protein>
    <submittedName>
        <fullName evidence="1">Glycerol-3-phosphate acyltransferase 2, mitochondrial</fullName>
    </submittedName>
</protein>
<comment type="caution">
    <text evidence="1">The sequence shown here is derived from an EMBL/GenBank/DDBJ whole genome shotgun (WGS) entry which is preliminary data.</text>
</comment>
<evidence type="ECO:0000313" key="2">
    <source>
        <dbReference type="Proteomes" id="UP001266305"/>
    </source>
</evidence>
<proteinExistence type="predicted"/>
<sequence>MSTESSAPGEAIQLSSPFLQASAPLGLWTGALAVLRSLCSHLGCSRQICSRVHLAQPFSLQEYTINARSCWGSRQTLEQLLQPILLGQW</sequence>
<dbReference type="Proteomes" id="UP001266305">
    <property type="component" value="Unassembled WGS sequence"/>
</dbReference>
<keyword evidence="1" id="KW-0012">Acyltransferase</keyword>
<name>A0ABQ9U863_SAGOE</name>
<organism evidence="1 2">
    <name type="scientific">Saguinus oedipus</name>
    <name type="common">Cotton-top tamarin</name>
    <name type="synonym">Oedipomidas oedipus</name>
    <dbReference type="NCBI Taxonomy" id="9490"/>
    <lineage>
        <taxon>Eukaryota</taxon>
        <taxon>Metazoa</taxon>
        <taxon>Chordata</taxon>
        <taxon>Craniata</taxon>
        <taxon>Vertebrata</taxon>
        <taxon>Euteleostomi</taxon>
        <taxon>Mammalia</taxon>
        <taxon>Eutheria</taxon>
        <taxon>Euarchontoglires</taxon>
        <taxon>Primates</taxon>
        <taxon>Haplorrhini</taxon>
        <taxon>Platyrrhini</taxon>
        <taxon>Cebidae</taxon>
        <taxon>Callitrichinae</taxon>
        <taxon>Saguinus</taxon>
    </lineage>
</organism>
<dbReference type="GO" id="GO:0016746">
    <property type="term" value="F:acyltransferase activity"/>
    <property type="evidence" value="ECO:0007669"/>
    <property type="project" value="UniProtKB-KW"/>
</dbReference>
<reference evidence="1 2" key="1">
    <citation type="submission" date="2023-05" db="EMBL/GenBank/DDBJ databases">
        <title>B98-5 Cell Line De Novo Hybrid Assembly: An Optical Mapping Approach.</title>
        <authorList>
            <person name="Kananen K."/>
            <person name="Auerbach J.A."/>
            <person name="Kautto E."/>
            <person name="Blachly J.S."/>
        </authorList>
    </citation>
    <scope>NUCLEOTIDE SEQUENCE [LARGE SCALE GENOMIC DNA]</scope>
    <source>
        <strain evidence="1">B95-8</strain>
        <tissue evidence="1">Cell line</tissue>
    </source>
</reference>
<dbReference type="EMBL" id="JASSZA010000015">
    <property type="protein sequence ID" value="KAK2093253.1"/>
    <property type="molecule type" value="Genomic_DNA"/>
</dbReference>
<evidence type="ECO:0000313" key="1">
    <source>
        <dbReference type="EMBL" id="KAK2093253.1"/>
    </source>
</evidence>
<keyword evidence="2" id="KW-1185">Reference proteome</keyword>
<gene>
    <name evidence="1" type="primary">GPAT2_2</name>
    <name evidence="1" type="ORF">P7K49_029782</name>
</gene>
<accession>A0ABQ9U863</accession>